<reference evidence="2" key="1">
    <citation type="journal article" date="2020" name="mSystems">
        <title>Genome- and Community-Level Interaction Insights into Carbon Utilization and Element Cycling Functions of Hydrothermarchaeota in Hydrothermal Sediment.</title>
        <authorList>
            <person name="Zhou Z."/>
            <person name="Liu Y."/>
            <person name="Xu W."/>
            <person name="Pan J."/>
            <person name="Luo Z.H."/>
            <person name="Li M."/>
        </authorList>
    </citation>
    <scope>NUCLEOTIDE SEQUENCE [LARGE SCALE GENOMIC DNA]</scope>
    <source>
        <strain evidence="2">SpSt-735</strain>
    </source>
</reference>
<sequence>MGRAARRPGGRRGQILVATVLIIGLFIMALLVSVYEAHVVFLRTRSPVVREVVASVTADFKRALAAMLALATRAYFNYTQFIDLTGRFSDLGLDYGNRHNFTVARTIALNYLEYWRQAVTKAYGEYGLQVAYEVRRLDVSRELGRPRSVEDLMKGYWYMNSSGSYAYARLRLNLTALGFYNWESDVFVGLTLTVWESGSDYVRITVRYDGEVAQTGAPLPEVKGIPYERLLSRGKVWIYVPEVDSAGRYIGGWRLASVKDASYMGVGNYTIKFEPSVTVITDPITGRSYAPLMVVVSDERGIIVEGCTYNYIVFKIRRSTPDTLYYYDSAGTRRTLARPGDISNEVYTLELSSNLSLYWLGMKLPVEEAEEKWLPPIPFAPVKQIMVMVSSDGTLRSLAERPIQYENWTVVDRHGLKVDWPVGLSDPQMDFVKGEKYNTRLVFQVSFPTTSIREQYVVIWWHDDLDAQPAAYPTQIKYVKTGDPECRSSCKDVWHPLYDVEFVDQEHPQSRGYVDYRGVAALVLRDPYTDDAFGPYNLHAFDTYGSSLGRYRPYGTWQVYYNYMRYSWIQAPIRIFAVLDTTQVGNVYASGDVRSDYYDTLAIVQIVNGTRYIPVITYIYWKNSRSGYGYWMATEMGRGVADWFLYLTAGLQAISGVTRRNWTYNSPFLWRETPSVECYPDPGIMLTHWSSSSGIGRALVLNRAGVNVLRSIGGTYARFCTTKFAPGGARQGSIEYVFWTHDSSRTISQGTVLSFWAVIFDYGSSGPGFLSLGSSDMWKNAYIYAPMFLEDYAPRVKP</sequence>
<dbReference type="EMBL" id="DTFI01000042">
    <property type="protein sequence ID" value="HGI43020.1"/>
    <property type="molecule type" value="Genomic_DNA"/>
</dbReference>
<evidence type="ECO:0000313" key="2">
    <source>
        <dbReference type="EMBL" id="HGI43020.1"/>
    </source>
</evidence>
<comment type="caution">
    <text evidence="2">The sequence shown here is derived from an EMBL/GenBank/DDBJ whole genome shotgun (WGS) entry which is preliminary data.</text>
</comment>
<feature type="transmembrane region" description="Helical" evidence="1">
    <location>
        <begin position="15"/>
        <end position="35"/>
    </location>
</feature>
<gene>
    <name evidence="2" type="ORF">ENV17_01360</name>
</gene>
<proteinExistence type="predicted"/>
<keyword evidence="1" id="KW-1133">Transmembrane helix</keyword>
<keyword evidence="1" id="KW-0472">Membrane</keyword>
<keyword evidence="1" id="KW-0812">Transmembrane</keyword>
<accession>A0A7C4F974</accession>
<evidence type="ECO:0000256" key="1">
    <source>
        <dbReference type="SAM" id="Phobius"/>
    </source>
</evidence>
<name>A0A7C4F974_THEPE</name>
<protein>
    <submittedName>
        <fullName evidence="2">Uncharacterized protein</fullName>
    </submittedName>
</protein>
<dbReference type="AlphaFoldDB" id="A0A7C4F974"/>
<organism evidence="2">
    <name type="scientific">Thermofilum pendens</name>
    <dbReference type="NCBI Taxonomy" id="2269"/>
    <lineage>
        <taxon>Archaea</taxon>
        <taxon>Thermoproteota</taxon>
        <taxon>Thermoprotei</taxon>
        <taxon>Thermofilales</taxon>
        <taxon>Thermofilaceae</taxon>
        <taxon>Thermofilum</taxon>
    </lineage>
</organism>